<dbReference type="Proteomes" id="UP000178723">
    <property type="component" value="Unassembled WGS sequence"/>
</dbReference>
<proteinExistence type="predicted"/>
<evidence type="ECO:0000313" key="1">
    <source>
        <dbReference type="EMBL" id="OGL85873.1"/>
    </source>
</evidence>
<dbReference type="AlphaFoldDB" id="A0A1F7V5Y1"/>
<protein>
    <submittedName>
        <fullName evidence="1">Uncharacterized protein</fullName>
    </submittedName>
</protein>
<gene>
    <name evidence="1" type="ORF">A3I40_00645</name>
</gene>
<evidence type="ECO:0000313" key="2">
    <source>
        <dbReference type="Proteomes" id="UP000178723"/>
    </source>
</evidence>
<dbReference type="STRING" id="1802407.A3I40_00645"/>
<comment type="caution">
    <text evidence="1">The sequence shown here is derived from an EMBL/GenBank/DDBJ whole genome shotgun (WGS) entry which is preliminary data.</text>
</comment>
<name>A0A1F7V5Y1_9BACT</name>
<sequence length="62" mass="7290">MKLNKFIKELENIARRVDKSDDLEVEMADCIPVVRPVFKDGTVFITDIDQKTHPVIKNYERK</sequence>
<accession>A0A1F7V5Y1</accession>
<reference evidence="1 2" key="1">
    <citation type="journal article" date="2016" name="Nat. Commun.">
        <title>Thousands of microbial genomes shed light on interconnected biogeochemical processes in an aquifer system.</title>
        <authorList>
            <person name="Anantharaman K."/>
            <person name="Brown C.T."/>
            <person name="Hug L.A."/>
            <person name="Sharon I."/>
            <person name="Castelle C.J."/>
            <person name="Probst A.J."/>
            <person name="Thomas B.C."/>
            <person name="Singh A."/>
            <person name="Wilkins M.J."/>
            <person name="Karaoz U."/>
            <person name="Brodie E.L."/>
            <person name="Williams K.H."/>
            <person name="Hubbard S.S."/>
            <person name="Banfield J.F."/>
        </authorList>
    </citation>
    <scope>NUCLEOTIDE SEQUENCE [LARGE SCALE GENOMIC DNA]</scope>
</reference>
<dbReference type="EMBL" id="MGEP01000057">
    <property type="protein sequence ID" value="OGL85873.1"/>
    <property type="molecule type" value="Genomic_DNA"/>
</dbReference>
<organism evidence="1 2">
    <name type="scientific">Candidatus Uhrbacteria bacterium RIFCSPLOWO2_02_FULL_48_12</name>
    <dbReference type="NCBI Taxonomy" id="1802407"/>
    <lineage>
        <taxon>Bacteria</taxon>
        <taxon>Candidatus Uhriibacteriota</taxon>
    </lineage>
</organism>